<proteinExistence type="predicted"/>
<dbReference type="InterPro" id="IPR052580">
    <property type="entry name" value="Lipid_Hydrolase"/>
</dbReference>
<feature type="domain" description="PNPLA" evidence="3">
    <location>
        <begin position="8"/>
        <end position="209"/>
    </location>
</feature>
<feature type="active site" description="Nucleophile" evidence="2">
    <location>
        <position position="41"/>
    </location>
</feature>
<dbReference type="SUPFAM" id="SSF52151">
    <property type="entry name" value="FabD/lysophospholipase-like"/>
    <property type="match status" value="1"/>
</dbReference>
<dbReference type="PANTHER" id="PTHR46394">
    <property type="entry name" value="ANNEXIN"/>
    <property type="match status" value="1"/>
</dbReference>
<dbReference type="RefSeq" id="WP_169278574.1">
    <property type="nucleotide sequence ID" value="NZ_CP051680.1"/>
</dbReference>
<feature type="short sequence motif" description="DGA/G" evidence="2">
    <location>
        <begin position="196"/>
        <end position="198"/>
    </location>
</feature>
<dbReference type="AlphaFoldDB" id="A0A7Z2VG58"/>
<dbReference type="InterPro" id="IPR002641">
    <property type="entry name" value="PNPLA_dom"/>
</dbReference>
<feature type="active site" description="Proton acceptor" evidence="2">
    <location>
        <position position="196"/>
    </location>
</feature>
<dbReference type="PANTHER" id="PTHR46394:SF1">
    <property type="entry name" value="PNPLA DOMAIN-CONTAINING PROTEIN"/>
    <property type="match status" value="1"/>
</dbReference>
<evidence type="ECO:0000256" key="2">
    <source>
        <dbReference type="PROSITE-ProRule" id="PRU01161"/>
    </source>
</evidence>
<keyword evidence="2" id="KW-0378">Hydrolase</keyword>
<reference evidence="4 5" key="1">
    <citation type="submission" date="2020-04" db="EMBL/GenBank/DDBJ databases">
        <title>Genome sequencing of novel species.</title>
        <authorList>
            <person name="Heo J."/>
            <person name="Kim S.-J."/>
            <person name="Kim J.-S."/>
            <person name="Hong S.-B."/>
            <person name="Kwon S.-W."/>
        </authorList>
    </citation>
    <scope>NUCLEOTIDE SEQUENCE [LARGE SCALE GENOMIC DNA]</scope>
    <source>
        <strain evidence="4 5">MFER-1</strain>
    </source>
</reference>
<keyword evidence="5" id="KW-1185">Reference proteome</keyword>
<dbReference type="GO" id="GO:0016042">
    <property type="term" value="P:lipid catabolic process"/>
    <property type="evidence" value="ECO:0007669"/>
    <property type="project" value="UniProtKB-UniRule"/>
</dbReference>
<dbReference type="Pfam" id="PF01734">
    <property type="entry name" value="Patatin"/>
    <property type="match status" value="1"/>
</dbReference>
<dbReference type="EMBL" id="CP051680">
    <property type="protein sequence ID" value="QJD82274.1"/>
    <property type="molecule type" value="Genomic_DNA"/>
</dbReference>
<feature type="short sequence motif" description="GXGXXG" evidence="2">
    <location>
        <begin position="12"/>
        <end position="17"/>
    </location>
</feature>
<accession>A0A7Z2VG58</accession>
<evidence type="ECO:0000259" key="3">
    <source>
        <dbReference type="PROSITE" id="PS51635"/>
    </source>
</evidence>
<sequence length="320" mass="35247">MQTTPVNAVFEGGGVKGISLTGAVYAAEKCGVIFNRVAGTSSGSIIAALIAAGYRAEEMKEIIEKKPFKTLLRRNPIFDIKLIGPAVRLWLCKGLYSGDAIEQWIASVLAEKGIKTFGDLPNGKLRIVASDITNGRLIVLPQDIVHYGIAPESFPVAKAIRMSTSIPYFFDPVILKQPAKERKKNTVRTKFSYVVDGGLLSNFPLWLFEDNVPAESRIPVIGFQMVGRSDTQPHPISGPVSMFQAMFETMLSAHDERYIEKHNAIRTIKIPTLGVSTTQFNLTPQKSLELYQSGIAAGEKFFRSWDRKLGTLRVSISKSP</sequence>
<organism evidence="4 5">
    <name type="scientific">Cohnella herbarum</name>
    <dbReference type="NCBI Taxonomy" id="2728023"/>
    <lineage>
        <taxon>Bacteria</taxon>
        <taxon>Bacillati</taxon>
        <taxon>Bacillota</taxon>
        <taxon>Bacilli</taxon>
        <taxon>Bacillales</taxon>
        <taxon>Paenibacillaceae</taxon>
        <taxon>Cohnella</taxon>
    </lineage>
</organism>
<keyword evidence="2" id="KW-0442">Lipid degradation</keyword>
<dbReference type="InterPro" id="IPR016035">
    <property type="entry name" value="Acyl_Trfase/lysoPLipase"/>
</dbReference>
<evidence type="ECO:0000313" key="5">
    <source>
        <dbReference type="Proteomes" id="UP000502248"/>
    </source>
</evidence>
<gene>
    <name evidence="4" type="ORF">HH215_03135</name>
</gene>
<protein>
    <submittedName>
        <fullName evidence="4">Patatin-like phospholipase family protein</fullName>
    </submittedName>
</protein>
<keyword evidence="1 2" id="KW-0443">Lipid metabolism</keyword>
<name>A0A7Z2VG58_9BACL</name>
<feature type="short sequence motif" description="GXSXG" evidence="2">
    <location>
        <begin position="39"/>
        <end position="43"/>
    </location>
</feature>
<dbReference type="Proteomes" id="UP000502248">
    <property type="component" value="Chromosome"/>
</dbReference>
<dbReference type="Gene3D" id="3.40.1090.10">
    <property type="entry name" value="Cytosolic phospholipase A2 catalytic domain"/>
    <property type="match status" value="2"/>
</dbReference>
<evidence type="ECO:0000256" key="1">
    <source>
        <dbReference type="ARBA" id="ARBA00023098"/>
    </source>
</evidence>
<dbReference type="KEGG" id="cheb:HH215_03135"/>
<dbReference type="GO" id="GO:0016787">
    <property type="term" value="F:hydrolase activity"/>
    <property type="evidence" value="ECO:0007669"/>
    <property type="project" value="UniProtKB-UniRule"/>
</dbReference>
<dbReference type="PROSITE" id="PS51635">
    <property type="entry name" value="PNPLA"/>
    <property type="match status" value="1"/>
</dbReference>
<evidence type="ECO:0000313" key="4">
    <source>
        <dbReference type="EMBL" id="QJD82274.1"/>
    </source>
</evidence>
<dbReference type="CDD" id="cd07207">
    <property type="entry name" value="Pat_ExoU_VipD_like"/>
    <property type="match status" value="1"/>
</dbReference>